<evidence type="ECO:0000313" key="2">
    <source>
        <dbReference type="EMBL" id="KDQ58217.1"/>
    </source>
</evidence>
<keyword evidence="3" id="KW-1185">Reference proteome</keyword>
<dbReference type="HOGENOM" id="CLU_1627304_0_0_1"/>
<reference evidence="3" key="1">
    <citation type="journal article" date="2014" name="Proc. Natl. Acad. Sci. U.S.A.">
        <title>Extensive sampling of basidiomycete genomes demonstrates inadequacy of the white-rot/brown-rot paradigm for wood decay fungi.</title>
        <authorList>
            <person name="Riley R."/>
            <person name="Salamov A.A."/>
            <person name="Brown D.W."/>
            <person name="Nagy L.G."/>
            <person name="Floudas D."/>
            <person name="Held B.W."/>
            <person name="Levasseur A."/>
            <person name="Lombard V."/>
            <person name="Morin E."/>
            <person name="Otillar R."/>
            <person name="Lindquist E.A."/>
            <person name="Sun H."/>
            <person name="LaButti K.M."/>
            <person name="Schmutz J."/>
            <person name="Jabbour D."/>
            <person name="Luo H."/>
            <person name="Baker S.E."/>
            <person name="Pisabarro A.G."/>
            <person name="Walton J.D."/>
            <person name="Blanchette R.A."/>
            <person name="Henrissat B."/>
            <person name="Martin F."/>
            <person name="Cullen D."/>
            <person name="Hibbett D.S."/>
            <person name="Grigoriev I.V."/>
        </authorList>
    </citation>
    <scope>NUCLEOTIDE SEQUENCE [LARGE SCALE GENOMIC DNA]</scope>
    <source>
        <strain evidence="3">MUCL 33604</strain>
    </source>
</reference>
<dbReference type="InParanoid" id="A0A067Q3Z6"/>
<evidence type="ECO:0000313" key="3">
    <source>
        <dbReference type="Proteomes" id="UP000027265"/>
    </source>
</evidence>
<evidence type="ECO:0000256" key="1">
    <source>
        <dbReference type="SAM" id="Coils"/>
    </source>
</evidence>
<sequence>MATLSSRDNHANHLKDYIEAVSRRELMPNPDLPEVKMGTLPPMKNSDVDLKPFLEALRSNSTSFPGVDLSSKILGAENDINAFNTRMEELQAEINQVSQQLESARRQKDIFASFSSPIRRLPPELLVKIFIMARAPITPLDDPFMQVCGTGGRLGLVPNFGLI</sequence>
<keyword evidence="1" id="KW-0175">Coiled coil</keyword>
<accession>A0A067Q3Z6</accession>
<name>A0A067Q3Z6_9AGAM</name>
<dbReference type="OrthoDB" id="3365698at2759"/>
<protein>
    <submittedName>
        <fullName evidence="2">Uncharacterized protein</fullName>
    </submittedName>
</protein>
<proteinExistence type="predicted"/>
<gene>
    <name evidence="2" type="ORF">JAAARDRAFT_206889</name>
</gene>
<organism evidence="2 3">
    <name type="scientific">Jaapia argillacea MUCL 33604</name>
    <dbReference type="NCBI Taxonomy" id="933084"/>
    <lineage>
        <taxon>Eukaryota</taxon>
        <taxon>Fungi</taxon>
        <taxon>Dikarya</taxon>
        <taxon>Basidiomycota</taxon>
        <taxon>Agaricomycotina</taxon>
        <taxon>Agaricomycetes</taxon>
        <taxon>Agaricomycetidae</taxon>
        <taxon>Jaapiales</taxon>
        <taxon>Jaapiaceae</taxon>
        <taxon>Jaapia</taxon>
    </lineage>
</organism>
<dbReference type="AlphaFoldDB" id="A0A067Q3Z6"/>
<feature type="coiled-coil region" evidence="1">
    <location>
        <begin position="73"/>
        <end position="107"/>
    </location>
</feature>
<dbReference type="EMBL" id="KL197718">
    <property type="protein sequence ID" value="KDQ58217.1"/>
    <property type="molecule type" value="Genomic_DNA"/>
</dbReference>
<dbReference type="Proteomes" id="UP000027265">
    <property type="component" value="Unassembled WGS sequence"/>
</dbReference>